<reference evidence="3 4" key="1">
    <citation type="journal article" date="2007" name="PLoS Genet.">
        <title>Patterns and implications of gene gain and loss in the evolution of Prochlorococcus.</title>
        <authorList>
            <person name="Kettler G.C."/>
            <person name="Martiny A.C."/>
            <person name="Huang K."/>
            <person name="Zucker J."/>
            <person name="Coleman M.L."/>
            <person name="Rodrigue S."/>
            <person name="Chen F."/>
            <person name="Lapidus A."/>
            <person name="Ferriera S."/>
            <person name="Johnson J."/>
            <person name="Steglich C."/>
            <person name="Church G.M."/>
            <person name="Richardson P."/>
            <person name="Chisholm S.W."/>
        </authorList>
    </citation>
    <scope>NUCLEOTIDE SEQUENCE [LARGE SCALE GENOMIC DNA]</scope>
    <source>
        <strain evidence="3 4">MIT 9303</strain>
    </source>
</reference>
<evidence type="ECO:0000256" key="1">
    <source>
        <dbReference type="SAM" id="MobiDB-lite"/>
    </source>
</evidence>
<evidence type="ECO:0000313" key="3">
    <source>
        <dbReference type="EMBL" id="ABM79092.1"/>
    </source>
</evidence>
<feature type="domain" description="Phosphodiester glycosidase" evidence="2">
    <location>
        <begin position="383"/>
        <end position="553"/>
    </location>
</feature>
<dbReference type="KEGG" id="pmf:P9303_23591"/>
<sequence>MVSPPPPPPTVEVRAANLFVGDRLSIDGQLIEAPWRWKGHRDGTPSQLWLPLDLLVGRFGFRRSTQPNGQQLQWYGSKASLKSLPQITLKDEVALNVAEWLTTTGVKIKRQNKTLNVELPTPRLKGLRQGKGSNSNRLVLDLSGPALVQSLNNNLLLNLQATTQQRRQMKALGLMPKQQRNGLMLIGQAEALSSLTLDKPWRIVLDGIGKQSNATNLRSPLLNPSIQALIQRGLIFDTKVVNVGVKPLQITRVGTNLSKQGLLLRPLPQINHQQGLRFLNQLAQPADALIAINGGFFNRVRQLPLGALRLDGTWFSGPILNRGAIGWGPTGHLSFGRLQLQQELQGSKGQRWNLGTLNSGYVQRGLSRYTRAWGPIYQALSGEEKAMMIINGRVVQSFQQVQLARGVPLRKDGDLVVARGGFPLPAATGETVSMLMKASHPLGELPQVLGGGPLLLQNGRVVLSGRQEGFSSSFLSLAAPRSVVGQGGGKLWLLTLKGARGSDPTLLETSLALQQLGIKDGLNLDGGSSTSLLVANQLVVTGRGTPPRIQNGLGLILRQHKGNPKKANEPLKNARGQDPIANK</sequence>
<dbReference type="PANTHER" id="PTHR40446:SF2">
    <property type="entry name" value="N-ACETYLGLUCOSAMINE-1-PHOSPHODIESTER ALPHA-N-ACETYLGLUCOSAMINIDASE"/>
    <property type="match status" value="1"/>
</dbReference>
<dbReference type="HOGENOM" id="CLU_014587_0_0_3"/>
<dbReference type="AlphaFoldDB" id="A2CC82"/>
<dbReference type="RefSeq" id="WP_011826955.1">
    <property type="nucleotide sequence ID" value="NC_008820.1"/>
</dbReference>
<dbReference type="Proteomes" id="UP000002274">
    <property type="component" value="Chromosome"/>
</dbReference>
<gene>
    <name evidence="3" type="ordered locus">P9303_23591</name>
</gene>
<proteinExistence type="predicted"/>
<evidence type="ECO:0000313" key="4">
    <source>
        <dbReference type="Proteomes" id="UP000002274"/>
    </source>
</evidence>
<accession>A2CC82</accession>
<feature type="region of interest" description="Disordered" evidence="1">
    <location>
        <begin position="561"/>
        <end position="583"/>
    </location>
</feature>
<dbReference type="Pfam" id="PF09992">
    <property type="entry name" value="NAGPA"/>
    <property type="match status" value="1"/>
</dbReference>
<dbReference type="STRING" id="59922.P9303_23591"/>
<dbReference type="PANTHER" id="PTHR40446">
    <property type="entry name" value="N-ACETYLGLUCOSAMINE-1-PHOSPHODIESTER ALPHA-N-ACETYLGLUCOSAMINIDASE"/>
    <property type="match status" value="1"/>
</dbReference>
<protein>
    <recommendedName>
        <fullName evidence="2">Phosphodiester glycosidase domain-containing protein</fullName>
    </recommendedName>
</protein>
<dbReference type="InterPro" id="IPR018711">
    <property type="entry name" value="NAGPA"/>
</dbReference>
<organism evidence="3 4">
    <name type="scientific">Prochlorococcus marinus (strain MIT 9303)</name>
    <dbReference type="NCBI Taxonomy" id="59922"/>
    <lineage>
        <taxon>Bacteria</taxon>
        <taxon>Bacillati</taxon>
        <taxon>Cyanobacteriota</taxon>
        <taxon>Cyanophyceae</taxon>
        <taxon>Synechococcales</taxon>
        <taxon>Prochlorococcaceae</taxon>
        <taxon>Prochlorococcus</taxon>
    </lineage>
</organism>
<dbReference type="BioCyc" id="PMAR59922:G1G80-2074-MONOMER"/>
<evidence type="ECO:0000259" key="2">
    <source>
        <dbReference type="Pfam" id="PF09992"/>
    </source>
</evidence>
<name>A2CC82_PROM3</name>
<dbReference type="EMBL" id="CP000554">
    <property type="protein sequence ID" value="ABM79092.1"/>
    <property type="molecule type" value="Genomic_DNA"/>
</dbReference>